<dbReference type="PANTHER" id="PTHR46066:SF2">
    <property type="entry name" value="CHITINASE DOMAIN-CONTAINING PROTEIN 1"/>
    <property type="match status" value="1"/>
</dbReference>
<gene>
    <name evidence="3" type="ORF">J2T15_005087</name>
</gene>
<dbReference type="InterPro" id="IPR036582">
    <property type="entry name" value="Mao_N_sf"/>
</dbReference>
<keyword evidence="1" id="KW-0812">Transmembrane</keyword>
<keyword evidence="1" id="KW-0472">Membrane</keyword>
<dbReference type="SUPFAM" id="SSF55383">
    <property type="entry name" value="Copper amine oxidase, domain N"/>
    <property type="match status" value="1"/>
</dbReference>
<feature type="transmembrane region" description="Helical" evidence="1">
    <location>
        <begin position="16"/>
        <end position="39"/>
    </location>
</feature>
<protein>
    <submittedName>
        <fullName evidence="3">Spore germination protein YaaH</fullName>
    </submittedName>
</protein>
<name>A0ABT9U7J9_PAEHA</name>
<reference evidence="3 4" key="1">
    <citation type="submission" date="2023-07" db="EMBL/GenBank/DDBJ databases">
        <title>Sorghum-associated microbial communities from plants grown in Nebraska, USA.</title>
        <authorList>
            <person name="Schachtman D."/>
        </authorList>
    </citation>
    <scope>NUCLEOTIDE SEQUENCE [LARGE SCALE GENOMIC DNA]</scope>
    <source>
        <strain evidence="3 4">CC482</strain>
    </source>
</reference>
<dbReference type="PROSITE" id="PS51910">
    <property type="entry name" value="GH18_2"/>
    <property type="match status" value="1"/>
</dbReference>
<dbReference type="SUPFAM" id="SSF51445">
    <property type="entry name" value="(Trans)glycosidases"/>
    <property type="match status" value="1"/>
</dbReference>
<evidence type="ECO:0000259" key="2">
    <source>
        <dbReference type="PROSITE" id="PS51910"/>
    </source>
</evidence>
<organism evidence="3 4">
    <name type="scientific">Paenibacillus harenae</name>
    <dbReference type="NCBI Taxonomy" id="306543"/>
    <lineage>
        <taxon>Bacteria</taxon>
        <taxon>Bacillati</taxon>
        <taxon>Bacillota</taxon>
        <taxon>Bacilli</taxon>
        <taxon>Bacillales</taxon>
        <taxon>Paenibacillaceae</taxon>
        <taxon>Paenibacillus</taxon>
    </lineage>
</organism>
<dbReference type="Gene3D" id="2.30.30.40">
    <property type="entry name" value="SH3 Domains"/>
    <property type="match status" value="1"/>
</dbReference>
<dbReference type="Gene3D" id="3.10.50.10">
    <property type="match status" value="1"/>
</dbReference>
<proteinExistence type="predicted"/>
<evidence type="ECO:0000256" key="1">
    <source>
        <dbReference type="SAM" id="Phobius"/>
    </source>
</evidence>
<dbReference type="PANTHER" id="PTHR46066">
    <property type="entry name" value="CHITINASE DOMAIN-CONTAINING PROTEIN 1 FAMILY MEMBER"/>
    <property type="match status" value="1"/>
</dbReference>
<keyword evidence="4" id="KW-1185">Reference proteome</keyword>
<feature type="domain" description="GH18" evidence="2">
    <location>
        <begin position="260"/>
        <end position="579"/>
    </location>
</feature>
<dbReference type="InterPro" id="IPR017853">
    <property type="entry name" value="GH"/>
</dbReference>
<dbReference type="SMART" id="SM00636">
    <property type="entry name" value="Glyco_18"/>
    <property type="match status" value="1"/>
</dbReference>
<evidence type="ECO:0000313" key="4">
    <source>
        <dbReference type="Proteomes" id="UP001229346"/>
    </source>
</evidence>
<dbReference type="Pfam" id="PF07833">
    <property type="entry name" value="Cu_amine_oxidN1"/>
    <property type="match status" value="1"/>
</dbReference>
<dbReference type="EMBL" id="JAUSSU010000012">
    <property type="protein sequence ID" value="MDQ0115620.1"/>
    <property type="molecule type" value="Genomic_DNA"/>
</dbReference>
<dbReference type="InterPro" id="IPR001223">
    <property type="entry name" value="Glyco_hydro18_cat"/>
</dbReference>
<dbReference type="Gene3D" id="3.20.20.80">
    <property type="entry name" value="Glycosidases"/>
    <property type="match status" value="1"/>
</dbReference>
<keyword evidence="1" id="KW-1133">Transmembrane helix</keyword>
<sequence>METAQSRAPRRRRKSGIGIGIIFLLFVIAAAAVLGWYGYMNFIPNGEQTDPGYTSEHPIIIGGAEAEKGAIIENNEIKLPLPVLEQLLGADKPVHYEDDSGSIIFTTANKVLHLKTDSLTATVNQKPFDLTIAAEKTEAGDVYIPVAPLQELYGLQVEYVEETGIVTVLVAGDAVQRAQANDTDGAAIRTEPTIRAPFIQKLELNEPLRIWGEEEGWLIVQSVDGNIGYMRKGDVKLTEIERVPQPSRESAFVAWKVLGSKINMTWEAVYSKNPKTSAIGPMPGVNVVSPTWFELADGKGTINGKADPAYVKWAHQKGMQVWALFSNGFEPEQTTAALATVETRFVMIQQLLSFAELYDLQGINIDFENVKTSDKQNLVQFVRELTPLLHEQGLVVSIDVTPKSSSEMWSLFLDRPALAKVVDYMMVMAYDEHWASSPKSGSVASLPWVEASLKRILEEDAVPASKLVLSMPLYTRIWTEAKGGDGAVKVSSKSVGMDKVKQIIAEKKLKPVLDEAAGQHYVEYTEDGALMRIWIEDDLSMKARVALARKYDLAGVATWQRTFQTEAIWTTIDEALNKRP</sequence>
<dbReference type="InterPro" id="IPR011583">
    <property type="entry name" value="Chitinase_II/V-like_cat"/>
</dbReference>
<dbReference type="InterPro" id="IPR029070">
    <property type="entry name" value="Chitinase_insertion_sf"/>
</dbReference>
<evidence type="ECO:0000313" key="3">
    <source>
        <dbReference type="EMBL" id="MDQ0115620.1"/>
    </source>
</evidence>
<dbReference type="Pfam" id="PF00704">
    <property type="entry name" value="Glyco_hydro_18"/>
    <property type="match status" value="1"/>
</dbReference>
<dbReference type="RefSeq" id="WP_307207416.1">
    <property type="nucleotide sequence ID" value="NZ_JAUSSU010000012.1"/>
</dbReference>
<dbReference type="Proteomes" id="UP001229346">
    <property type="component" value="Unassembled WGS sequence"/>
</dbReference>
<accession>A0ABT9U7J9</accession>
<dbReference type="InterPro" id="IPR012854">
    <property type="entry name" value="Cu_amine_oxidase-like_N"/>
</dbReference>
<comment type="caution">
    <text evidence="3">The sequence shown here is derived from an EMBL/GenBank/DDBJ whole genome shotgun (WGS) entry which is preliminary data.</text>
</comment>